<dbReference type="Proteomes" id="UP000190961">
    <property type="component" value="Unassembled WGS sequence"/>
</dbReference>
<comment type="similarity">
    <text evidence="1">Belongs to the glycosyl hydrolase 39 family.</text>
</comment>
<evidence type="ECO:0000313" key="8">
    <source>
        <dbReference type="Proteomes" id="UP000190961"/>
    </source>
</evidence>
<evidence type="ECO:0000256" key="4">
    <source>
        <dbReference type="PIRSR" id="PIRSR600514-1"/>
    </source>
</evidence>
<reference evidence="7 8" key="1">
    <citation type="submission" date="2017-02" db="EMBL/GenBank/DDBJ databases">
        <authorList>
            <person name="Peterson S.W."/>
        </authorList>
    </citation>
    <scope>NUCLEOTIDE SEQUENCE [LARGE SCALE GENOMIC DNA]</scope>
    <source>
        <strain evidence="7 8">DSM 25262</strain>
    </source>
</reference>
<dbReference type="InterPro" id="IPR000514">
    <property type="entry name" value="Glyco_hydro_39"/>
</dbReference>
<feature type="active site" description="Proton donor" evidence="4">
    <location>
        <position position="208"/>
    </location>
</feature>
<feature type="signal peptide" evidence="5">
    <location>
        <begin position="1"/>
        <end position="26"/>
    </location>
</feature>
<dbReference type="Gene3D" id="3.20.20.80">
    <property type="entry name" value="Glycosidases"/>
    <property type="match status" value="1"/>
</dbReference>
<feature type="domain" description="Glycosyl hydrolases family 39 N-terminal catalytic" evidence="6">
    <location>
        <begin position="33"/>
        <end position="528"/>
    </location>
</feature>
<dbReference type="GO" id="GO:0004553">
    <property type="term" value="F:hydrolase activity, hydrolyzing O-glycosyl compounds"/>
    <property type="evidence" value="ECO:0007669"/>
    <property type="project" value="InterPro"/>
</dbReference>
<keyword evidence="5" id="KW-0732">Signal</keyword>
<dbReference type="Gene3D" id="2.60.40.1500">
    <property type="entry name" value="Glycosyl hydrolase domain, family 39"/>
    <property type="match status" value="1"/>
</dbReference>
<evidence type="ECO:0000313" key="7">
    <source>
        <dbReference type="EMBL" id="SKC54221.1"/>
    </source>
</evidence>
<dbReference type="PROSITE" id="PS51257">
    <property type="entry name" value="PROKAR_LIPOPROTEIN"/>
    <property type="match status" value="1"/>
</dbReference>
<dbReference type="OrthoDB" id="9776971at2"/>
<keyword evidence="8" id="KW-1185">Reference proteome</keyword>
<evidence type="ECO:0000256" key="1">
    <source>
        <dbReference type="ARBA" id="ARBA00008875"/>
    </source>
</evidence>
<dbReference type="PANTHER" id="PTHR12631:SF8">
    <property type="entry name" value="ALPHA-L-IDURONIDASE"/>
    <property type="match status" value="1"/>
</dbReference>
<proteinExistence type="inferred from homology"/>
<evidence type="ECO:0000259" key="6">
    <source>
        <dbReference type="Pfam" id="PF01229"/>
    </source>
</evidence>
<evidence type="ECO:0000256" key="3">
    <source>
        <dbReference type="ARBA" id="ARBA00023295"/>
    </source>
</evidence>
<dbReference type="Pfam" id="PF01229">
    <property type="entry name" value="Glyco_hydro_39"/>
    <property type="match status" value="1"/>
</dbReference>
<dbReference type="InterPro" id="IPR051923">
    <property type="entry name" value="Glycosyl_Hydrolase_39"/>
</dbReference>
<feature type="chain" id="PRO_5013024534" evidence="5">
    <location>
        <begin position="27"/>
        <end position="565"/>
    </location>
</feature>
<dbReference type="RefSeq" id="WP_079685963.1">
    <property type="nucleotide sequence ID" value="NZ_FUZU01000001.1"/>
</dbReference>
<dbReference type="SUPFAM" id="SSF51011">
    <property type="entry name" value="Glycosyl hydrolase domain"/>
    <property type="match status" value="1"/>
</dbReference>
<keyword evidence="2" id="KW-0378">Hydrolase</keyword>
<evidence type="ECO:0000256" key="2">
    <source>
        <dbReference type="ARBA" id="ARBA00022801"/>
    </source>
</evidence>
<accession>A0A1T5JS53</accession>
<dbReference type="InterPro" id="IPR017853">
    <property type="entry name" value="GH"/>
</dbReference>
<name>A0A1T5JS53_9BACT</name>
<dbReference type="PRINTS" id="PR00745">
    <property type="entry name" value="GLHYDRLASE39"/>
</dbReference>
<sequence length="565" mass="63920">MNNKLLHNILLTGLLALIFSCGISLAQPSNRQITMDLRQQGKPLRPIWAYFGYDEPNYTYMRDGKKLLSELAALSPVPVYVRAHNLLTTGDGTAALKWGSTNAYTEDAQGNPVYTWNLVDSIMDTYVSRGMKPIVEIGFMPEALSVQPKPYRHEWKPGMDYNKVYTGWAYPPRDYKKWETLIYEWVKHSIQRYGQAEVKSWWWEVWNEPNIGYWKGTPEEYFRLYDHAANGVKHALPEARIGGPSTTGPGWDKAAAYLKSFLQHCSDGKNYATGKKGSPLDFISFHGKGSPKVIDGHVRMNMSPELNDAAKGFEIVNASPFKHLPLLLTEFDPEGCAACGMTTNPENAYRNGTMYSSYTASSFARLYDLADKYSVNLEGAISWSFEFENQRWFDGFRDLATNGIDKPVLNVFRMYGMMSGNRVKIINPMEIPLDSIVKTSVRGNVADIHALATVDKNSTSVMIWNYHDADVPRENIPVTITIQNIPAGKVLLNHYRIDQDHSNSYEVWKKMGSPQAVTDEQYQILEKAGQLQLLQSPQWITTKKGEASIHFTLPAQAVSFLKLTY</sequence>
<dbReference type="EMBL" id="FUZU01000001">
    <property type="protein sequence ID" value="SKC54221.1"/>
    <property type="molecule type" value="Genomic_DNA"/>
</dbReference>
<gene>
    <name evidence="7" type="ORF">SAMN05660236_1424</name>
</gene>
<evidence type="ECO:0000256" key="5">
    <source>
        <dbReference type="SAM" id="SignalP"/>
    </source>
</evidence>
<keyword evidence="3" id="KW-0326">Glycosidase</keyword>
<dbReference type="PANTHER" id="PTHR12631">
    <property type="entry name" value="ALPHA-L-IDURONIDASE"/>
    <property type="match status" value="1"/>
</dbReference>
<protein>
    <submittedName>
        <fullName evidence="7">Xylan 1,4-beta-xylosidase</fullName>
    </submittedName>
</protein>
<dbReference type="SUPFAM" id="SSF51445">
    <property type="entry name" value="(Trans)glycosidases"/>
    <property type="match status" value="1"/>
</dbReference>
<dbReference type="STRING" id="688867.SAMN05660236_1424"/>
<organism evidence="7 8">
    <name type="scientific">Ohtaekwangia koreensis</name>
    <dbReference type="NCBI Taxonomy" id="688867"/>
    <lineage>
        <taxon>Bacteria</taxon>
        <taxon>Pseudomonadati</taxon>
        <taxon>Bacteroidota</taxon>
        <taxon>Cytophagia</taxon>
        <taxon>Cytophagales</taxon>
        <taxon>Fulvivirgaceae</taxon>
        <taxon>Ohtaekwangia</taxon>
    </lineage>
</organism>
<dbReference type="GO" id="GO:0005975">
    <property type="term" value="P:carbohydrate metabolic process"/>
    <property type="evidence" value="ECO:0007669"/>
    <property type="project" value="InterPro"/>
</dbReference>
<dbReference type="InterPro" id="IPR049166">
    <property type="entry name" value="GH39_cat"/>
</dbReference>
<dbReference type="AlphaFoldDB" id="A0A1T5JS53"/>